<dbReference type="Gene3D" id="1.50.10.20">
    <property type="match status" value="1"/>
</dbReference>
<dbReference type="SUPFAM" id="SSF48239">
    <property type="entry name" value="Terpenoid cyclases/Protein prenyltransferases"/>
    <property type="match status" value="1"/>
</dbReference>
<comment type="caution">
    <text evidence="1">The sequence shown here is derived from an EMBL/GenBank/DDBJ whole genome shotgun (WGS) entry which is preliminary data.</text>
</comment>
<dbReference type="OrthoDB" id="7242524at2"/>
<name>A0A1V2GXP0_9PROT</name>
<proteinExistence type="predicted"/>
<accession>A0A1V2GXP0</accession>
<dbReference type="RefSeq" id="WP_076959137.1">
    <property type="nucleotide sequence ID" value="NZ_MLCO01000221.1"/>
</dbReference>
<reference evidence="1 2" key="1">
    <citation type="submission" date="2016-10" db="EMBL/GenBank/DDBJ databases">
        <title>Draft Genome sequence of Roseomonas sp. strain M3.</title>
        <authorList>
            <person name="Subhash Y."/>
            <person name="Lee S."/>
        </authorList>
    </citation>
    <scope>NUCLEOTIDE SEQUENCE [LARGE SCALE GENOMIC DNA]</scope>
    <source>
        <strain evidence="1 2">M3</strain>
    </source>
</reference>
<gene>
    <name evidence="1" type="ORF">BKE38_20390</name>
</gene>
<evidence type="ECO:0000313" key="1">
    <source>
        <dbReference type="EMBL" id="ONG49721.1"/>
    </source>
</evidence>
<dbReference type="AlphaFoldDB" id="A0A1V2GXP0"/>
<dbReference type="EMBL" id="MLCO01000221">
    <property type="protein sequence ID" value="ONG49721.1"/>
    <property type="molecule type" value="Genomic_DNA"/>
</dbReference>
<dbReference type="InterPro" id="IPR008930">
    <property type="entry name" value="Terpenoid_cyclase/PrenylTrfase"/>
</dbReference>
<keyword evidence="2" id="KW-1185">Reference proteome</keyword>
<dbReference type="Proteomes" id="UP000188879">
    <property type="component" value="Unassembled WGS sequence"/>
</dbReference>
<sequence length="653" mass="70564">MAEMLRAPERDRLIAYLERHLLRSLPLDGREVAALRETHVPMATSEWCWTGDTATAVELLAQPGLRSRWGKLSDRLTELLLAMGQGPLLMRRVSAAECRIVQADPRDFLVVTATHQFTGDLSKGILRQTVREAPNGRPVHYTGHMVEFRIGRQRFCLDVEDAIAEFGVQPQPGGALLFHESVLKAEVGMLRKTTKVVGRLRYEYRVTAGDPRLQATVTLRAEPGVQLTRIRLTTAVDELSGEPLHPFSQINVTAGGQSRAVTLGAEPLATLQTGATELISLIEENTPGAALGLHIAPATPATVYSVKAQPRDGRLHWLLLRHACDSLGGGAQFQAVEQRLLTAGSATLGLPAYADLLRDPSSLAGRDPGLTADHGVALNAVATQLLHAATRAYDPPLPEPRRTELRAWYDRHLDLFFAALGEGSPEGLRGSRVYLRSLAFALISLTSLHRATGEERYGARLARGLDLLLTLQRSEEEGGAFAEPGHAAYLDNHAAALLALARISLRWPDPRLQGAVARAIAAIRIGQQEVPTDGGLHALETPLVRSRRADGRWEEDGGFWSFKLGLLMRACSAVALAQQQGALVLDAATQQALQTLQEASFRALRGRVKEVDGTLEVRTSPLAGEGNAATQPTVLLGLTAPDAATIRQAAVPA</sequence>
<protein>
    <submittedName>
        <fullName evidence="1">Uncharacterized protein</fullName>
    </submittedName>
</protein>
<organism evidence="1 2">
    <name type="scientific">Teichococcus deserti</name>
    <dbReference type="NCBI Taxonomy" id="1817963"/>
    <lineage>
        <taxon>Bacteria</taxon>
        <taxon>Pseudomonadati</taxon>
        <taxon>Pseudomonadota</taxon>
        <taxon>Alphaproteobacteria</taxon>
        <taxon>Acetobacterales</taxon>
        <taxon>Roseomonadaceae</taxon>
        <taxon>Roseomonas</taxon>
    </lineage>
</organism>
<evidence type="ECO:0000313" key="2">
    <source>
        <dbReference type="Proteomes" id="UP000188879"/>
    </source>
</evidence>